<comment type="caution">
    <text evidence="1">The sequence shown here is derived from an EMBL/GenBank/DDBJ whole genome shotgun (WGS) entry which is preliminary data.</text>
</comment>
<organism evidence="1 2">
    <name type="scientific">Ensete ventricosum</name>
    <name type="common">Abyssinian banana</name>
    <name type="synonym">Musa ensete</name>
    <dbReference type="NCBI Taxonomy" id="4639"/>
    <lineage>
        <taxon>Eukaryota</taxon>
        <taxon>Viridiplantae</taxon>
        <taxon>Streptophyta</taxon>
        <taxon>Embryophyta</taxon>
        <taxon>Tracheophyta</taxon>
        <taxon>Spermatophyta</taxon>
        <taxon>Magnoliopsida</taxon>
        <taxon>Liliopsida</taxon>
        <taxon>Zingiberales</taxon>
        <taxon>Musaceae</taxon>
        <taxon>Ensete</taxon>
    </lineage>
</organism>
<protein>
    <submittedName>
        <fullName evidence="1">Uncharacterized protein</fullName>
    </submittedName>
</protein>
<evidence type="ECO:0000313" key="2">
    <source>
        <dbReference type="Proteomes" id="UP000287651"/>
    </source>
</evidence>
<evidence type="ECO:0000313" key="1">
    <source>
        <dbReference type="EMBL" id="RRT47341.1"/>
    </source>
</evidence>
<dbReference type="AlphaFoldDB" id="A0A426Y6Z9"/>
<proteinExistence type="predicted"/>
<name>A0A426Y6Z9_ENSVE</name>
<sequence>MELESLKNRWRELEQEVGVLRSNLDGARNDRAHLEGDMLSLTEAMALLEAKLKAEGPRVVATYKAS</sequence>
<gene>
    <name evidence="1" type="ORF">B296_00052212</name>
</gene>
<reference evidence="1 2" key="1">
    <citation type="journal article" date="2014" name="Agronomy (Basel)">
        <title>A Draft Genome Sequence for Ensete ventricosum, the Drought-Tolerant Tree Against Hunger.</title>
        <authorList>
            <person name="Harrison J."/>
            <person name="Moore K.A."/>
            <person name="Paszkiewicz K."/>
            <person name="Jones T."/>
            <person name="Grant M."/>
            <person name="Ambacheew D."/>
            <person name="Muzemil S."/>
            <person name="Studholme D.J."/>
        </authorList>
    </citation>
    <scope>NUCLEOTIDE SEQUENCE [LARGE SCALE GENOMIC DNA]</scope>
</reference>
<dbReference type="Proteomes" id="UP000287651">
    <property type="component" value="Unassembled WGS sequence"/>
</dbReference>
<accession>A0A426Y6Z9</accession>
<dbReference type="EMBL" id="AMZH03014611">
    <property type="protein sequence ID" value="RRT47341.1"/>
    <property type="molecule type" value="Genomic_DNA"/>
</dbReference>